<keyword evidence="5" id="KW-1185">Reference proteome</keyword>
<dbReference type="PANTHER" id="PTHR43080">
    <property type="entry name" value="CBS DOMAIN-CONTAINING PROTEIN CBSX3, MITOCHONDRIAL"/>
    <property type="match status" value="1"/>
</dbReference>
<dbReference type="InterPro" id="IPR000644">
    <property type="entry name" value="CBS_dom"/>
</dbReference>
<sequence>MLVKDIMTTAVKTAHPDSLIREVAMVMCFNKISGMPVVDDDGRIVGMISEKDILWGMFPDLQDFMGNPEVADFEAFERDYKDVVNLKVQNLMTTRVYAVEPTMPVLKAASMMFRHRLRRLPVADNGKLVGIVSVGDVHKAIFQHNITGRA</sequence>
<dbReference type="SUPFAM" id="SSF54631">
    <property type="entry name" value="CBS-domain pair"/>
    <property type="match status" value="1"/>
</dbReference>
<dbReference type="AlphaFoldDB" id="A0A1B4VC32"/>
<dbReference type="Pfam" id="PF00571">
    <property type="entry name" value="CBS"/>
    <property type="match status" value="2"/>
</dbReference>
<dbReference type="SMART" id="SM00116">
    <property type="entry name" value="CBS"/>
    <property type="match status" value="2"/>
</dbReference>
<dbReference type="InterPro" id="IPR046342">
    <property type="entry name" value="CBS_dom_sf"/>
</dbReference>
<feature type="domain" description="CBS" evidence="3">
    <location>
        <begin position="92"/>
        <end position="147"/>
    </location>
</feature>
<dbReference type="CDD" id="cd04586">
    <property type="entry name" value="CBS_pair_BON_assoc"/>
    <property type="match status" value="1"/>
</dbReference>
<evidence type="ECO:0000256" key="2">
    <source>
        <dbReference type="PROSITE-ProRule" id="PRU00703"/>
    </source>
</evidence>
<feature type="domain" description="CBS" evidence="3">
    <location>
        <begin position="7"/>
        <end position="64"/>
    </location>
</feature>
<dbReference type="InterPro" id="IPR051257">
    <property type="entry name" value="Diverse_CBS-Domain"/>
</dbReference>
<organism evidence="4 5">
    <name type="scientific">Sulfurifustis variabilis</name>
    <dbReference type="NCBI Taxonomy" id="1675686"/>
    <lineage>
        <taxon>Bacteria</taxon>
        <taxon>Pseudomonadati</taxon>
        <taxon>Pseudomonadota</taxon>
        <taxon>Gammaproteobacteria</taxon>
        <taxon>Acidiferrobacterales</taxon>
        <taxon>Acidiferrobacteraceae</taxon>
        <taxon>Sulfurifustis</taxon>
    </lineage>
</organism>
<protein>
    <submittedName>
        <fullName evidence="4">Signal transduction protein</fullName>
    </submittedName>
</protein>
<dbReference type="OrthoDB" id="9793295at2"/>
<name>A0A1B4VC32_9GAMM</name>
<proteinExistence type="predicted"/>
<evidence type="ECO:0000313" key="5">
    <source>
        <dbReference type="Proteomes" id="UP000218899"/>
    </source>
</evidence>
<evidence type="ECO:0000313" key="4">
    <source>
        <dbReference type="EMBL" id="BAU50434.1"/>
    </source>
</evidence>
<dbReference type="PANTHER" id="PTHR43080:SF2">
    <property type="entry name" value="CBS DOMAIN-CONTAINING PROTEIN"/>
    <property type="match status" value="1"/>
</dbReference>
<evidence type="ECO:0000259" key="3">
    <source>
        <dbReference type="PROSITE" id="PS51371"/>
    </source>
</evidence>
<dbReference type="EMBL" id="AP014936">
    <property type="protein sequence ID" value="BAU50434.1"/>
    <property type="molecule type" value="Genomic_DNA"/>
</dbReference>
<accession>A0A1B4VC32</accession>
<dbReference type="KEGG" id="sva:SVA_3900"/>
<dbReference type="PROSITE" id="PS51371">
    <property type="entry name" value="CBS"/>
    <property type="match status" value="2"/>
</dbReference>
<reference evidence="4 5" key="1">
    <citation type="submission" date="2015-08" db="EMBL/GenBank/DDBJ databases">
        <title>Complete genome sequence of Sulfurifustis variabilis.</title>
        <authorList>
            <person name="Miura A."/>
            <person name="Kojima H."/>
            <person name="Fukui M."/>
        </authorList>
    </citation>
    <scope>NUCLEOTIDE SEQUENCE [LARGE SCALE GENOMIC DNA]</scope>
    <source>
        <strain evidence="5">skN76</strain>
    </source>
</reference>
<gene>
    <name evidence="4" type="ORF">SVA_3900</name>
</gene>
<dbReference type="Gene3D" id="3.10.580.10">
    <property type="entry name" value="CBS-domain"/>
    <property type="match status" value="1"/>
</dbReference>
<keyword evidence="1 2" id="KW-0129">CBS domain</keyword>
<dbReference type="Proteomes" id="UP000218899">
    <property type="component" value="Chromosome"/>
</dbReference>
<evidence type="ECO:0000256" key="1">
    <source>
        <dbReference type="ARBA" id="ARBA00023122"/>
    </source>
</evidence>